<evidence type="ECO:0000313" key="4">
    <source>
        <dbReference type="EMBL" id="BAK82582.1"/>
    </source>
</evidence>
<dbReference type="InterPro" id="IPR050766">
    <property type="entry name" value="Bact_Lucif_Oxidored"/>
</dbReference>
<sequence>MLVIPFSVLDLSLITRGHGPADAFRNTMDLARLAESLGCARYWLAEHHGMPGIASAATAVLIGQVAAATRHIRVGAGGIMLPNHSPLVIAEQFGTLECLFPGRIDLGLGRAPGSDPRTARALRRDPHAPERFAQDVEELLQYFEPAMDDTPHIVRAIPGAGLRVPVWLLGSSLYSAVMAAQLGLPYAFASHFAPAQMEEAITLYRHRFIPSERCAKPHVMLGINMVAADSAGEAAHLVTSLQQYFVALRRGRPIAFPPPVVDATGLWSGAEQAMLNHALACTFAGTPTTIAHALGTFVQRYQPDELLLALPVHDHAQRRRALELAMALRLDLDMPDRR</sequence>
<dbReference type="PANTHER" id="PTHR30137:SF6">
    <property type="entry name" value="LUCIFERASE-LIKE MONOOXYGENASE"/>
    <property type="match status" value="1"/>
</dbReference>
<organism evidence="4 5">
    <name type="scientific">Komagataeibacter medellinensis (strain NBRC 3288 / BCRC 11682 / LMG 1693 / Kondo 51)</name>
    <name type="common">Gluconacetobacter medellinensis</name>
    <dbReference type="NCBI Taxonomy" id="634177"/>
    <lineage>
        <taxon>Bacteria</taxon>
        <taxon>Pseudomonadati</taxon>
        <taxon>Pseudomonadota</taxon>
        <taxon>Alphaproteobacteria</taxon>
        <taxon>Acetobacterales</taxon>
        <taxon>Acetobacteraceae</taxon>
        <taxon>Komagataeibacter</taxon>
    </lineage>
</organism>
<accession>G2I2G6</accession>
<dbReference type="SUPFAM" id="SSF51679">
    <property type="entry name" value="Bacterial luciferase-like"/>
    <property type="match status" value="1"/>
</dbReference>
<dbReference type="InterPro" id="IPR019949">
    <property type="entry name" value="CmoO-like"/>
</dbReference>
<name>G2I2G6_KOMMN</name>
<dbReference type="HOGENOM" id="CLU_027853_9_0_5"/>
<gene>
    <name evidence="4" type="ordered locus">GLX_01700</name>
</gene>
<protein>
    <recommendedName>
        <fullName evidence="2">Luciferase-like monooxygenase</fullName>
    </recommendedName>
</protein>
<dbReference type="InterPro" id="IPR011251">
    <property type="entry name" value="Luciferase-like_dom"/>
</dbReference>
<dbReference type="Gene3D" id="3.20.20.30">
    <property type="entry name" value="Luciferase-like domain"/>
    <property type="match status" value="1"/>
</dbReference>
<dbReference type="Pfam" id="PF00296">
    <property type="entry name" value="Bac_luciferase"/>
    <property type="match status" value="1"/>
</dbReference>
<dbReference type="FunFam" id="3.20.20.30:FF:000002">
    <property type="entry name" value="LLM class flavin-dependent oxidoreductase"/>
    <property type="match status" value="1"/>
</dbReference>
<evidence type="ECO:0000256" key="1">
    <source>
        <dbReference type="ARBA" id="ARBA00007789"/>
    </source>
</evidence>
<dbReference type="PATRIC" id="fig|634177.7.peg.177"/>
<evidence type="ECO:0000313" key="5">
    <source>
        <dbReference type="Proteomes" id="UP000009044"/>
    </source>
</evidence>
<dbReference type="Proteomes" id="UP000009044">
    <property type="component" value="Chromosome"/>
</dbReference>
<dbReference type="KEGG" id="gxy:GLX_01700"/>
<feature type="domain" description="Luciferase-like" evidence="3">
    <location>
        <begin position="11"/>
        <end position="299"/>
    </location>
</feature>
<dbReference type="GO" id="GO:0005829">
    <property type="term" value="C:cytosol"/>
    <property type="evidence" value="ECO:0007669"/>
    <property type="project" value="TreeGrafter"/>
</dbReference>
<dbReference type="EMBL" id="AP012159">
    <property type="protein sequence ID" value="BAK82582.1"/>
    <property type="molecule type" value="Genomic_DNA"/>
</dbReference>
<comment type="similarity">
    <text evidence="1">To bacterial alkanal monooxygenase alpha and beta chains.</text>
</comment>
<evidence type="ECO:0000259" key="3">
    <source>
        <dbReference type="Pfam" id="PF00296"/>
    </source>
</evidence>
<dbReference type="InterPro" id="IPR036661">
    <property type="entry name" value="Luciferase-like_sf"/>
</dbReference>
<dbReference type="AlphaFoldDB" id="G2I2G6"/>
<reference evidence="5" key="1">
    <citation type="journal article" date="2011" name="J. Bacteriol.">
        <title>Complete genome sequence of NBRC 3288, a unique cellulose-nonproducing strain of Gluconacetobacter xylinus isolated from vinegar.</title>
        <authorList>
            <person name="Ogino H."/>
            <person name="Azuma Y."/>
            <person name="Hosoyama A."/>
            <person name="Nakazawa H."/>
            <person name="Matsutani M."/>
            <person name="Hasegawa A."/>
            <person name="Otsuyama K."/>
            <person name="Matsushita K."/>
            <person name="Fujita N."/>
            <person name="Shirai M."/>
        </authorList>
    </citation>
    <scope>NUCLEOTIDE SEQUENCE [LARGE SCALE GENOMIC DNA]</scope>
    <source>
        <strain evidence="5">NBRC 3288 / BCRC 11682 / LMG 1693</strain>
    </source>
</reference>
<dbReference type="PANTHER" id="PTHR30137">
    <property type="entry name" value="LUCIFERASE-LIKE MONOOXYGENASE"/>
    <property type="match status" value="1"/>
</dbReference>
<dbReference type="GO" id="GO:0016705">
    <property type="term" value="F:oxidoreductase activity, acting on paired donors, with incorporation or reduction of molecular oxygen"/>
    <property type="evidence" value="ECO:0007669"/>
    <property type="project" value="InterPro"/>
</dbReference>
<proteinExistence type="predicted"/>
<dbReference type="NCBIfam" id="TIGR03558">
    <property type="entry name" value="oxido_grp_1"/>
    <property type="match status" value="1"/>
</dbReference>
<evidence type="ECO:0000256" key="2">
    <source>
        <dbReference type="ARBA" id="ARBA00074555"/>
    </source>
</evidence>
<dbReference type="eggNOG" id="COG2141">
    <property type="taxonomic scope" value="Bacteria"/>
</dbReference>